<keyword evidence="3 8" id="KW-0813">Transport</keyword>
<dbReference type="AlphaFoldDB" id="A0A9P7F4X6"/>
<dbReference type="GO" id="GO:0015791">
    <property type="term" value="P:polyol transmembrane transport"/>
    <property type="evidence" value="ECO:0007669"/>
    <property type="project" value="UniProtKB-ARBA"/>
</dbReference>
<feature type="compositionally biased region" description="Basic and acidic residues" evidence="9">
    <location>
        <begin position="623"/>
        <end position="641"/>
    </location>
</feature>
<evidence type="ECO:0000256" key="1">
    <source>
        <dbReference type="ARBA" id="ARBA00004141"/>
    </source>
</evidence>
<dbReference type="NCBIfam" id="TIGR00879">
    <property type="entry name" value="SP"/>
    <property type="match status" value="1"/>
</dbReference>
<dbReference type="PRINTS" id="PR00171">
    <property type="entry name" value="SUGRTRNSPORT"/>
</dbReference>
<feature type="region of interest" description="Disordered" evidence="9">
    <location>
        <begin position="619"/>
        <end position="641"/>
    </location>
</feature>
<dbReference type="OrthoDB" id="5290825at2759"/>
<reference evidence="12" key="1">
    <citation type="journal article" date="2020" name="New Phytol.">
        <title>Comparative genomics reveals dynamic genome evolution in host specialist ectomycorrhizal fungi.</title>
        <authorList>
            <person name="Lofgren L.A."/>
            <person name="Nguyen N.H."/>
            <person name="Vilgalys R."/>
            <person name="Ruytinx J."/>
            <person name="Liao H.L."/>
            <person name="Branco S."/>
            <person name="Kuo A."/>
            <person name="LaButti K."/>
            <person name="Lipzen A."/>
            <person name="Andreopoulos W."/>
            <person name="Pangilinan J."/>
            <person name="Riley R."/>
            <person name="Hundley H."/>
            <person name="Na H."/>
            <person name="Barry K."/>
            <person name="Grigoriev I.V."/>
            <person name="Stajich J.E."/>
            <person name="Kennedy P.G."/>
        </authorList>
    </citation>
    <scope>NUCLEOTIDE SEQUENCE</scope>
    <source>
        <strain evidence="12">FC423</strain>
    </source>
</reference>
<evidence type="ECO:0000256" key="2">
    <source>
        <dbReference type="ARBA" id="ARBA00010992"/>
    </source>
</evidence>
<evidence type="ECO:0000256" key="7">
    <source>
        <dbReference type="ARBA" id="ARBA00049119"/>
    </source>
</evidence>
<feature type="transmembrane region" description="Helical" evidence="10">
    <location>
        <begin position="509"/>
        <end position="536"/>
    </location>
</feature>
<dbReference type="GeneID" id="64691055"/>
<dbReference type="InterPro" id="IPR020846">
    <property type="entry name" value="MFS_dom"/>
</dbReference>
<dbReference type="InterPro" id="IPR005828">
    <property type="entry name" value="MFS_sugar_transport-like"/>
</dbReference>
<evidence type="ECO:0000256" key="6">
    <source>
        <dbReference type="ARBA" id="ARBA00023136"/>
    </source>
</evidence>
<keyword evidence="5 10" id="KW-1133">Transmembrane helix</keyword>
<dbReference type="GO" id="GO:0022857">
    <property type="term" value="F:transmembrane transporter activity"/>
    <property type="evidence" value="ECO:0007669"/>
    <property type="project" value="InterPro"/>
</dbReference>
<feature type="transmembrane region" description="Helical" evidence="10">
    <location>
        <begin position="377"/>
        <end position="399"/>
    </location>
</feature>
<feature type="domain" description="Major facilitator superfamily (MFS) profile" evidence="11">
    <location>
        <begin position="124"/>
        <end position="564"/>
    </location>
</feature>
<evidence type="ECO:0000256" key="10">
    <source>
        <dbReference type="SAM" id="Phobius"/>
    </source>
</evidence>
<gene>
    <name evidence="12" type="ORF">F5147DRAFT_241950</name>
</gene>
<evidence type="ECO:0000256" key="5">
    <source>
        <dbReference type="ARBA" id="ARBA00022989"/>
    </source>
</evidence>
<dbReference type="Pfam" id="PF00083">
    <property type="entry name" value="Sugar_tr"/>
    <property type="match status" value="1"/>
</dbReference>
<dbReference type="GO" id="GO:0015798">
    <property type="term" value="P:myo-inositol transport"/>
    <property type="evidence" value="ECO:0007669"/>
    <property type="project" value="UniProtKB-ARBA"/>
</dbReference>
<keyword evidence="6 10" id="KW-0472">Membrane</keyword>
<feature type="transmembrane region" description="Helical" evidence="10">
    <location>
        <begin position="220"/>
        <end position="242"/>
    </location>
</feature>
<evidence type="ECO:0000256" key="4">
    <source>
        <dbReference type="ARBA" id="ARBA00022692"/>
    </source>
</evidence>
<evidence type="ECO:0000256" key="9">
    <source>
        <dbReference type="SAM" id="MobiDB-lite"/>
    </source>
</evidence>
<evidence type="ECO:0000256" key="3">
    <source>
        <dbReference type="ARBA" id="ARBA00022448"/>
    </source>
</evidence>
<evidence type="ECO:0000256" key="8">
    <source>
        <dbReference type="RuleBase" id="RU003346"/>
    </source>
</evidence>
<comment type="similarity">
    <text evidence="2 8">Belongs to the major facilitator superfamily. Sugar transporter (TC 2.A.1.1) family.</text>
</comment>
<dbReference type="SUPFAM" id="SSF103473">
    <property type="entry name" value="MFS general substrate transporter"/>
    <property type="match status" value="1"/>
</dbReference>
<feature type="compositionally biased region" description="Low complexity" evidence="9">
    <location>
        <begin position="1"/>
        <end position="13"/>
    </location>
</feature>
<comment type="caution">
    <text evidence="12">The sequence shown here is derived from an EMBL/GenBank/DDBJ whole genome shotgun (WGS) entry which is preliminary data.</text>
</comment>
<dbReference type="PANTHER" id="PTHR48020:SF25">
    <property type="entry name" value="SUGAR TRANSPORTER, PUTATIVE (AFU_ORTHOLOGUE AFUA_7G05830)-RELATED"/>
    <property type="match status" value="1"/>
</dbReference>
<comment type="subcellular location">
    <subcellularLocation>
        <location evidence="1">Membrane</location>
        <topology evidence="1">Multi-pass membrane protein</topology>
    </subcellularLocation>
</comment>
<protein>
    <recommendedName>
        <fullName evidence="11">Major facilitator superfamily (MFS) profile domain-containing protein</fullName>
    </recommendedName>
</protein>
<feature type="transmembrane region" description="Helical" evidence="10">
    <location>
        <begin position="419"/>
        <end position="437"/>
    </location>
</feature>
<dbReference type="PANTHER" id="PTHR48020">
    <property type="entry name" value="PROTON MYO-INOSITOL COTRANSPORTER"/>
    <property type="match status" value="1"/>
</dbReference>
<dbReference type="InterPro" id="IPR036259">
    <property type="entry name" value="MFS_trans_sf"/>
</dbReference>
<keyword evidence="4 10" id="KW-0812">Transmembrane</keyword>
<evidence type="ECO:0000259" key="11">
    <source>
        <dbReference type="PROSITE" id="PS50850"/>
    </source>
</evidence>
<dbReference type="InterPro" id="IPR050814">
    <property type="entry name" value="Myo-inositol_Transporter"/>
</dbReference>
<dbReference type="RefSeq" id="XP_041291247.1">
    <property type="nucleotide sequence ID" value="XM_041428796.1"/>
</dbReference>
<feature type="transmembrane region" description="Helical" evidence="10">
    <location>
        <begin position="197"/>
        <end position="214"/>
    </location>
</feature>
<comment type="catalytic activity">
    <reaction evidence="7">
        <text>myo-inositol(out) + H(+)(out) = myo-inositol(in) + H(+)(in)</text>
        <dbReference type="Rhea" id="RHEA:60364"/>
        <dbReference type="ChEBI" id="CHEBI:15378"/>
        <dbReference type="ChEBI" id="CHEBI:17268"/>
    </reaction>
</comment>
<feature type="compositionally biased region" description="Basic and acidic residues" evidence="9">
    <location>
        <begin position="15"/>
        <end position="33"/>
    </location>
</feature>
<name>A0A9P7F4X6_9AGAM</name>
<evidence type="ECO:0000313" key="12">
    <source>
        <dbReference type="EMBL" id="KAG2105493.1"/>
    </source>
</evidence>
<dbReference type="InterPro" id="IPR003663">
    <property type="entry name" value="Sugar/inositol_transpt"/>
</dbReference>
<feature type="region of interest" description="Disordered" evidence="9">
    <location>
        <begin position="1"/>
        <end position="33"/>
    </location>
</feature>
<dbReference type="Gene3D" id="1.20.1250.20">
    <property type="entry name" value="MFS general substrate transporter like domains"/>
    <property type="match status" value="1"/>
</dbReference>
<dbReference type="EMBL" id="JABBWM010000038">
    <property type="protein sequence ID" value="KAG2105493.1"/>
    <property type="molecule type" value="Genomic_DNA"/>
</dbReference>
<keyword evidence="13" id="KW-1185">Reference proteome</keyword>
<feature type="transmembrane region" description="Helical" evidence="10">
    <location>
        <begin position="254"/>
        <end position="280"/>
    </location>
</feature>
<proteinExistence type="inferred from homology"/>
<feature type="transmembrane region" description="Helical" evidence="10">
    <location>
        <begin position="164"/>
        <end position="185"/>
    </location>
</feature>
<dbReference type="FunFam" id="1.20.1250.20:FF:000100">
    <property type="entry name" value="MFS sugar transporter, putative"/>
    <property type="match status" value="1"/>
</dbReference>
<organism evidence="12 13">
    <name type="scientific">Suillus discolor</name>
    <dbReference type="NCBI Taxonomy" id="1912936"/>
    <lineage>
        <taxon>Eukaryota</taxon>
        <taxon>Fungi</taxon>
        <taxon>Dikarya</taxon>
        <taxon>Basidiomycota</taxon>
        <taxon>Agaricomycotina</taxon>
        <taxon>Agaricomycetes</taxon>
        <taxon>Agaricomycetidae</taxon>
        <taxon>Boletales</taxon>
        <taxon>Suillineae</taxon>
        <taxon>Suillaceae</taxon>
        <taxon>Suillus</taxon>
    </lineage>
</organism>
<dbReference type="GO" id="GO:0016020">
    <property type="term" value="C:membrane"/>
    <property type="evidence" value="ECO:0007669"/>
    <property type="project" value="UniProtKB-SubCell"/>
</dbReference>
<evidence type="ECO:0000313" key="13">
    <source>
        <dbReference type="Proteomes" id="UP000823399"/>
    </source>
</evidence>
<dbReference type="Proteomes" id="UP000823399">
    <property type="component" value="Unassembled WGS sequence"/>
</dbReference>
<feature type="transmembrane region" description="Helical" evidence="10">
    <location>
        <begin position="470"/>
        <end position="488"/>
    </location>
</feature>
<accession>A0A9P7F4X6</accession>
<dbReference type="PROSITE" id="PS50850">
    <property type="entry name" value="MFS"/>
    <property type="match status" value="1"/>
</dbReference>
<feature type="transmembrane region" description="Helical" evidence="10">
    <location>
        <begin position="542"/>
        <end position="560"/>
    </location>
</feature>
<sequence>MSTSPVSPKSPTSNEKPDTAVKNPHDVHRQKSNMDARTRAIANANAKLSNPLSGIPYDRLMADVEIFAEERGLTHLLPELEKGALVAQDSTCYDRLDIFSVEDKRILKEEVTHRWRQTPMLYYMVVMSSLAAAVQGMDEAVINGAQILYPTQFGIGNSNNRDSWLVGLINSAPYLCCATISCWMTQPLNHYLGRKKTIFVTCMISFLTCIWSALTNSWWHLFIARFFLGFGIGPKSTTVPVYTAECSPAPIRGALVMMWQMWTAFGIALGDLIDLVFYFIPDAPGVTGLNWRLMLGSAGIPGLVVCLQILFAPESPRWLISKGRYEDAFNELCRLRFSRVQAARDLYYIHVLLEAENDMEGRNRMVEMFAIPRNRHAALASWVVMFGQQFCGVNVIAYYSSNIFLACGFTQIPALTSSFAFGALNWLFALPAIFTIDTFGRRNLLLFTFPCMAICLLITGFSFWSTSDTGRAAGVSIGIYLFAIFYSPGEGPVPFTYSAEAFPLYIRDVGMSFATATTWFWNFVLSITWPWLILAFGPQGAFGWYATWCCILWVLILLLVRETKDKTLEELDQVFSVPLSTHAAYGLRQIPYGFKKFVLFQNPVPEQLYRVKSEAEVLDTGDDEKARREEGEDVDVEKANA</sequence>
<feature type="transmembrane region" description="Helical" evidence="10">
    <location>
        <begin position="444"/>
        <end position="464"/>
    </location>
</feature>